<proteinExistence type="predicted"/>
<dbReference type="EMBL" id="JRKL02003201">
    <property type="protein sequence ID" value="KAF3956079.1"/>
    <property type="molecule type" value="Genomic_DNA"/>
</dbReference>
<organism evidence="2 3">
    <name type="scientific">Castanea mollissima</name>
    <name type="common">Chinese chestnut</name>
    <dbReference type="NCBI Taxonomy" id="60419"/>
    <lineage>
        <taxon>Eukaryota</taxon>
        <taxon>Viridiplantae</taxon>
        <taxon>Streptophyta</taxon>
        <taxon>Embryophyta</taxon>
        <taxon>Tracheophyta</taxon>
        <taxon>Spermatophyta</taxon>
        <taxon>Magnoliopsida</taxon>
        <taxon>eudicotyledons</taxon>
        <taxon>Gunneridae</taxon>
        <taxon>Pentapetalae</taxon>
        <taxon>rosids</taxon>
        <taxon>fabids</taxon>
        <taxon>Fagales</taxon>
        <taxon>Fagaceae</taxon>
        <taxon>Castanea</taxon>
    </lineage>
</organism>
<keyword evidence="3" id="KW-1185">Reference proteome</keyword>
<evidence type="ECO:0000313" key="2">
    <source>
        <dbReference type="EMBL" id="KAF3956079.1"/>
    </source>
</evidence>
<dbReference type="AlphaFoldDB" id="A0A8J4QZI5"/>
<reference evidence="2" key="1">
    <citation type="submission" date="2020-03" db="EMBL/GenBank/DDBJ databases">
        <title>Castanea mollissima Vanexum genome sequencing.</title>
        <authorList>
            <person name="Staton M."/>
        </authorList>
    </citation>
    <scope>NUCLEOTIDE SEQUENCE</scope>
    <source>
        <tissue evidence="2">Leaf</tissue>
    </source>
</reference>
<dbReference type="Proteomes" id="UP000737018">
    <property type="component" value="Unassembled WGS sequence"/>
</dbReference>
<accession>A0A8J4QZI5</accession>
<name>A0A8J4QZI5_9ROSI</name>
<feature type="compositionally biased region" description="Basic and acidic residues" evidence="1">
    <location>
        <begin position="96"/>
        <end position="105"/>
    </location>
</feature>
<sequence>MPRLTTEMTITALGLLVELMNFKMQCMGCFHKWTLHWLHTVTRLLPKLGSTVSRASARLHNVHQLEVNLDQSYDGALMKRPKRNADIATLATASTVEDKSRHHQDSQLQAKSSKEPDQIDDINNPERPETSSADGNQHETSAEDVIMSDGDNISNQVESVKLLFVEHTASYNIPQLERLYTRIMKGVFETKAKVKDDLKPSILKYLLKFAEDEANF</sequence>
<evidence type="ECO:0000313" key="3">
    <source>
        <dbReference type="Proteomes" id="UP000737018"/>
    </source>
</evidence>
<protein>
    <submittedName>
        <fullName evidence="2">Uncharacterized protein</fullName>
    </submittedName>
</protein>
<feature type="region of interest" description="Disordered" evidence="1">
    <location>
        <begin position="92"/>
        <end position="141"/>
    </location>
</feature>
<dbReference type="OrthoDB" id="5421at2759"/>
<gene>
    <name evidence="2" type="ORF">CMV_018768</name>
</gene>
<evidence type="ECO:0000256" key="1">
    <source>
        <dbReference type="SAM" id="MobiDB-lite"/>
    </source>
</evidence>
<comment type="caution">
    <text evidence="2">The sequence shown here is derived from an EMBL/GenBank/DDBJ whole genome shotgun (WGS) entry which is preliminary data.</text>
</comment>